<dbReference type="GO" id="GO:0010605">
    <property type="term" value="P:negative regulation of macromolecule metabolic process"/>
    <property type="evidence" value="ECO:0007669"/>
    <property type="project" value="UniProtKB-ARBA"/>
</dbReference>
<organism evidence="8 9">
    <name type="scientific">Hortaea werneckii</name>
    <name type="common">Black yeast</name>
    <name type="synonym">Cladosporium werneckii</name>
    <dbReference type="NCBI Taxonomy" id="91943"/>
    <lineage>
        <taxon>Eukaryota</taxon>
        <taxon>Fungi</taxon>
        <taxon>Dikarya</taxon>
        <taxon>Ascomycota</taxon>
        <taxon>Pezizomycotina</taxon>
        <taxon>Dothideomycetes</taxon>
        <taxon>Dothideomycetidae</taxon>
        <taxon>Mycosphaerellales</taxon>
        <taxon>Teratosphaeriaceae</taxon>
        <taxon>Hortaea</taxon>
    </lineage>
</organism>
<evidence type="ECO:0000256" key="1">
    <source>
        <dbReference type="ARBA" id="ARBA00008593"/>
    </source>
</evidence>
<dbReference type="SUPFAM" id="SSF81631">
    <property type="entry name" value="PAP/OAS1 substrate-binding domain"/>
    <property type="match status" value="1"/>
</dbReference>
<dbReference type="GO" id="GO:0043634">
    <property type="term" value="P:polyadenylation-dependent ncRNA catabolic process"/>
    <property type="evidence" value="ECO:0007669"/>
    <property type="project" value="TreeGrafter"/>
</dbReference>
<accession>A0A3M7DXJ3</accession>
<dbReference type="Proteomes" id="UP000281468">
    <property type="component" value="Unassembled WGS sequence"/>
</dbReference>
<feature type="region of interest" description="Disordered" evidence="5">
    <location>
        <begin position="1"/>
        <end position="367"/>
    </location>
</feature>
<feature type="domain" description="PAP-associated" evidence="6">
    <location>
        <begin position="632"/>
        <end position="687"/>
    </location>
</feature>
<dbReference type="GO" id="GO:0031499">
    <property type="term" value="C:TRAMP complex"/>
    <property type="evidence" value="ECO:0007669"/>
    <property type="project" value="TreeGrafter"/>
</dbReference>
<dbReference type="AlphaFoldDB" id="A0A3M7DXJ3"/>
<evidence type="ECO:0000256" key="2">
    <source>
        <dbReference type="ARBA" id="ARBA00012388"/>
    </source>
</evidence>
<feature type="compositionally biased region" description="Low complexity" evidence="5">
    <location>
        <begin position="823"/>
        <end position="836"/>
    </location>
</feature>
<evidence type="ECO:0000256" key="4">
    <source>
        <dbReference type="ARBA" id="ARBA00022842"/>
    </source>
</evidence>
<dbReference type="EC" id="2.7.7.19" evidence="2"/>
<dbReference type="Pfam" id="PF03828">
    <property type="entry name" value="PAP_assoc"/>
    <property type="match status" value="1"/>
</dbReference>
<protein>
    <recommendedName>
        <fullName evidence="2">polynucleotide adenylyltransferase</fullName>
        <ecNumber evidence="2">2.7.7.19</ecNumber>
    </recommendedName>
</protein>
<feature type="compositionally biased region" description="Basic and acidic residues" evidence="5">
    <location>
        <begin position="155"/>
        <end position="170"/>
    </location>
</feature>
<feature type="compositionally biased region" description="Pro residues" evidence="5">
    <location>
        <begin position="113"/>
        <end position="122"/>
    </location>
</feature>
<comment type="similarity">
    <text evidence="1">Belongs to the DNA polymerase type-B-like family.</text>
</comment>
<name>A0A3M7DXJ3_HORWE</name>
<dbReference type="GO" id="GO:0031123">
    <property type="term" value="P:RNA 3'-end processing"/>
    <property type="evidence" value="ECO:0007669"/>
    <property type="project" value="TreeGrafter"/>
</dbReference>
<evidence type="ECO:0000313" key="8">
    <source>
        <dbReference type="EMBL" id="RMY68964.1"/>
    </source>
</evidence>
<reference evidence="8 9" key="1">
    <citation type="journal article" date="2018" name="BMC Genomics">
        <title>Genomic evidence for intraspecific hybridization in a clonal and extremely halotolerant yeast.</title>
        <authorList>
            <person name="Gostincar C."/>
            <person name="Stajich J.E."/>
            <person name="Zupancic J."/>
            <person name="Zalar P."/>
            <person name="Gunde-Cimerman N."/>
        </authorList>
    </citation>
    <scope>NUCLEOTIDE SEQUENCE [LARGE SCALE GENOMIC DNA]</scope>
    <source>
        <strain evidence="8 9">EXF-171</strain>
    </source>
</reference>
<dbReference type="InterPro" id="IPR002058">
    <property type="entry name" value="PAP_assoc"/>
</dbReference>
<dbReference type="InterPro" id="IPR054708">
    <property type="entry name" value="MTPAP-like_central"/>
</dbReference>
<dbReference type="Pfam" id="PF22600">
    <property type="entry name" value="MTPAP-like_central"/>
    <property type="match status" value="1"/>
</dbReference>
<dbReference type="GO" id="GO:0046872">
    <property type="term" value="F:metal ion binding"/>
    <property type="evidence" value="ECO:0007669"/>
    <property type="project" value="UniProtKB-KW"/>
</dbReference>
<dbReference type="Gene3D" id="1.10.1410.10">
    <property type="match status" value="1"/>
</dbReference>
<feature type="region of interest" description="Disordered" evidence="5">
    <location>
        <begin position="752"/>
        <end position="864"/>
    </location>
</feature>
<comment type="caution">
    <text evidence="8">The sequence shown here is derived from an EMBL/GenBank/DDBJ whole genome shotgun (WGS) entry which is preliminary data.</text>
</comment>
<feature type="compositionally biased region" description="Acidic residues" evidence="5">
    <location>
        <begin position="284"/>
        <end position="299"/>
    </location>
</feature>
<evidence type="ECO:0000259" key="7">
    <source>
        <dbReference type="Pfam" id="PF22600"/>
    </source>
</evidence>
<feature type="compositionally biased region" description="Pro residues" evidence="5">
    <location>
        <begin position="756"/>
        <end position="765"/>
    </location>
</feature>
<feature type="compositionally biased region" description="Basic and acidic residues" evidence="5">
    <location>
        <begin position="127"/>
        <end position="136"/>
    </location>
</feature>
<evidence type="ECO:0000256" key="3">
    <source>
        <dbReference type="ARBA" id="ARBA00022723"/>
    </source>
</evidence>
<feature type="compositionally biased region" description="Basic and acidic residues" evidence="5">
    <location>
        <begin position="776"/>
        <end position="786"/>
    </location>
</feature>
<evidence type="ECO:0000256" key="5">
    <source>
        <dbReference type="SAM" id="MobiDB-lite"/>
    </source>
</evidence>
<feature type="compositionally biased region" description="Basic and acidic residues" evidence="5">
    <location>
        <begin position="31"/>
        <end position="63"/>
    </location>
</feature>
<dbReference type="PANTHER" id="PTHR23092">
    <property type="entry name" value="POLY(A) RNA POLYMERASE"/>
    <property type="match status" value="1"/>
</dbReference>
<proteinExistence type="inferred from homology"/>
<feature type="domain" description="Poly(A) RNA polymerase mitochondrial-like central palm" evidence="7">
    <location>
        <begin position="426"/>
        <end position="569"/>
    </location>
</feature>
<dbReference type="GO" id="GO:1990817">
    <property type="term" value="F:poly(A) RNA polymerase activity"/>
    <property type="evidence" value="ECO:0007669"/>
    <property type="project" value="UniProtKB-EC"/>
</dbReference>
<dbReference type="InterPro" id="IPR043519">
    <property type="entry name" value="NT_sf"/>
</dbReference>
<dbReference type="PANTHER" id="PTHR23092:SF15">
    <property type="entry name" value="INACTIVE NON-CANONICAL POLY(A) RNA POLYMERASE PROTEIN TRF4-2-RELATED"/>
    <property type="match status" value="1"/>
</dbReference>
<feature type="compositionally biased region" description="Pro residues" evidence="5">
    <location>
        <begin position="65"/>
        <end position="74"/>
    </location>
</feature>
<dbReference type="Gene3D" id="3.30.460.10">
    <property type="entry name" value="Beta Polymerase, domain 2"/>
    <property type="match status" value="1"/>
</dbReference>
<dbReference type="GO" id="GO:0003729">
    <property type="term" value="F:mRNA binding"/>
    <property type="evidence" value="ECO:0007669"/>
    <property type="project" value="TreeGrafter"/>
</dbReference>
<dbReference type="CDD" id="cd05402">
    <property type="entry name" value="NT_PAP_TUTase"/>
    <property type="match status" value="1"/>
</dbReference>
<feature type="compositionally biased region" description="Basic and acidic residues" evidence="5">
    <location>
        <begin position="210"/>
        <end position="219"/>
    </location>
</feature>
<gene>
    <name evidence="8" type="ORF">D0862_14930</name>
</gene>
<dbReference type="GO" id="GO:0005730">
    <property type="term" value="C:nucleolus"/>
    <property type="evidence" value="ECO:0007669"/>
    <property type="project" value="TreeGrafter"/>
</dbReference>
<evidence type="ECO:0000259" key="6">
    <source>
        <dbReference type="Pfam" id="PF03828"/>
    </source>
</evidence>
<evidence type="ECO:0000313" key="9">
    <source>
        <dbReference type="Proteomes" id="UP000281468"/>
    </source>
</evidence>
<dbReference type="SUPFAM" id="SSF81301">
    <property type="entry name" value="Nucleotidyltransferase"/>
    <property type="match status" value="1"/>
</dbReference>
<sequence>MGRLPDSVMGDRYQPGGHYGGYNSYRPPPPRYDDRLRYDDYQRSSRSDHYRPYDADPRDRYRDSYPPPPPPPPGVGYTFRGAADRNVPPPPPLPMRPPQGDFTFDAQHSSAPRFPPAPPQSHPRPRRRDDVRRDGRGPGGRGRGGFAPRGRGGRPAHDRAILSRAGREPTPEMLGGMNNNGQERFVEVESSSEDDDKHSVVDLTNSDAGDEPRNKRVKTEAAPPAEAPKWSNPDPYTALPPPESLGAPKKDIVQVIRKAKNDAAPKAESDNTTKQNADFISLNFDDDDDQEMDDGDSVEENMPPPNAPKAPTGFSHRPSFHASLPSEPPPPPKTSSLPANNKRAPVARSVEGTDSPPSPPPGFVMPTDEELMDQYTGGGKGKKRKQINTKPPTAFDIVEEWEWSGGDPTPWCRVDHSRTANTGLRLHKEICDFYEFVRPYPYEEAVRRDLIKRVEHCARTAQIQHARDVRIECFGSFAAGLYLPTADMDLVAITPAFKSYGRRMFGQTGTSMHKLAKAMQFANVAAPAGVAVITRARVPIIKFADKLSGIKVDISFENDSGLLANRTFQRWKAEFPAMPVIVVLVKQLLAMRGLNEVYTGGIGGFTIICLVVSMMQLMPELQSGSMDPTMHYGDLLLNFLDLYGNKFDIQATGIMLDPPRYFDKESETRVNAKSDRLTIIDPNKRDNDISGGSHRINDVLDVFSHAHAELQRRLSLLHRGKGVQDSILGCIWGGNYSSFIHQREKLSLLQRGYRVSPPPPPPAPQPVNQLPKRAKGGKDKTMENPNKKQKMAPSSQKEPQSVIEDRGLSTAPAMKHPLPAKPAPQQAQQNGGSSAPPQQSADNTRDDKPPKSKKAKRRAKQFKAQFPQVRDVPNALSDTDLNELCAKNGIDPQEFDRQYGLVPA</sequence>
<feature type="compositionally biased region" description="Gly residues" evidence="5">
    <location>
        <begin position="137"/>
        <end position="147"/>
    </location>
</feature>
<dbReference type="VEuPathDB" id="FungiDB:BTJ68_01690"/>
<keyword evidence="4" id="KW-0460">Magnesium</keyword>
<feature type="compositionally biased region" description="Pro residues" evidence="5">
    <location>
        <begin position="87"/>
        <end position="97"/>
    </location>
</feature>
<keyword evidence="3" id="KW-0479">Metal-binding</keyword>
<dbReference type="EMBL" id="QWIQ01001173">
    <property type="protein sequence ID" value="RMY68964.1"/>
    <property type="molecule type" value="Genomic_DNA"/>
</dbReference>
<feature type="compositionally biased region" description="Basic and acidic residues" evidence="5">
    <location>
        <begin position="259"/>
        <end position="271"/>
    </location>
</feature>
<dbReference type="InterPro" id="IPR045862">
    <property type="entry name" value="Trf4-like"/>
</dbReference>
<feature type="compositionally biased region" description="Basic residues" evidence="5">
    <location>
        <begin position="851"/>
        <end position="861"/>
    </location>
</feature>